<dbReference type="PANTHER" id="PTHR13261">
    <property type="entry name" value="BRCA2 AND CDKN1A INTERACTING PROTEIN"/>
    <property type="match status" value="1"/>
</dbReference>
<name>A0A504Y555_FASGI</name>
<dbReference type="EMBL" id="SUNJ01015491">
    <property type="protein sequence ID" value="TPP55345.1"/>
    <property type="molecule type" value="Genomic_DNA"/>
</dbReference>
<dbReference type="PANTHER" id="PTHR13261:SF0">
    <property type="entry name" value="BRCA2 AND CDKN1A-INTERACTING PROTEIN"/>
    <property type="match status" value="1"/>
</dbReference>
<gene>
    <name evidence="2" type="ORF">FGIG_03734</name>
</gene>
<evidence type="ECO:0000256" key="1">
    <source>
        <dbReference type="ARBA" id="ARBA00006781"/>
    </source>
</evidence>
<evidence type="ECO:0000313" key="2">
    <source>
        <dbReference type="EMBL" id="TPP55345.1"/>
    </source>
</evidence>
<proteinExistence type="inferred from homology"/>
<sequence>MPRKCSRVDSCHSQSVVELELEGFTPSDSDRGGIIRLLSHVFTEDGAVSTGQIADLIISNHQVGSVVKQVDDVDVDDEDDGEEDSVVFALISAIDISMDSATNDGVKTVRHFLFDLLNNVDMCEEKSRIIDLLMNPTAKICFLINERLEALPLSVCANAVEILPSELKTANMYPSHLVMVFRAYISDTTGHDLDYYYEEYRHIQAFSLHTLTVYVRPDDFDTAPNRIYTILIILMEKFKDVLNALQSLV</sequence>
<comment type="caution">
    <text evidence="2">The sequence shown here is derived from an EMBL/GenBank/DDBJ whole genome shotgun (WGS) entry which is preliminary data.</text>
</comment>
<dbReference type="Proteomes" id="UP000316759">
    <property type="component" value="Unassembled WGS sequence"/>
</dbReference>
<dbReference type="OrthoDB" id="27543at2759"/>
<dbReference type="Pfam" id="PF13862">
    <property type="entry name" value="BCCIP"/>
    <property type="match status" value="1"/>
</dbReference>
<dbReference type="STRING" id="46835.A0A504Y555"/>
<dbReference type="InterPro" id="IPR025602">
    <property type="entry name" value="BCP1_family"/>
</dbReference>
<reference evidence="2 3" key="1">
    <citation type="submission" date="2019-04" db="EMBL/GenBank/DDBJ databases">
        <title>Annotation for the trematode Fasciola gigantica.</title>
        <authorList>
            <person name="Choi Y.-J."/>
        </authorList>
    </citation>
    <scope>NUCLEOTIDE SEQUENCE [LARGE SCALE GENOMIC DNA]</scope>
    <source>
        <strain evidence="2">Uganda_cow_1</strain>
    </source>
</reference>
<accession>A0A504Y555</accession>
<dbReference type="GO" id="GO:0005634">
    <property type="term" value="C:nucleus"/>
    <property type="evidence" value="ECO:0007669"/>
    <property type="project" value="TreeGrafter"/>
</dbReference>
<dbReference type="AlphaFoldDB" id="A0A504Y555"/>
<keyword evidence="3" id="KW-1185">Reference proteome</keyword>
<evidence type="ECO:0000313" key="3">
    <source>
        <dbReference type="Proteomes" id="UP000316759"/>
    </source>
</evidence>
<comment type="similarity">
    <text evidence="1">Belongs to the BCP1 family.</text>
</comment>
<organism evidence="2 3">
    <name type="scientific">Fasciola gigantica</name>
    <name type="common">Giant liver fluke</name>
    <dbReference type="NCBI Taxonomy" id="46835"/>
    <lineage>
        <taxon>Eukaryota</taxon>
        <taxon>Metazoa</taxon>
        <taxon>Spiralia</taxon>
        <taxon>Lophotrochozoa</taxon>
        <taxon>Platyhelminthes</taxon>
        <taxon>Trematoda</taxon>
        <taxon>Digenea</taxon>
        <taxon>Plagiorchiida</taxon>
        <taxon>Echinostomata</taxon>
        <taxon>Echinostomatoidea</taxon>
        <taxon>Fasciolidae</taxon>
        <taxon>Fasciola</taxon>
    </lineage>
</organism>
<evidence type="ECO:0008006" key="4">
    <source>
        <dbReference type="Google" id="ProtNLM"/>
    </source>
</evidence>
<protein>
    <recommendedName>
        <fullName evidence="4">Protein BCCIP</fullName>
    </recommendedName>
</protein>